<protein>
    <submittedName>
        <fullName evidence="2">Uncharacterized protein</fullName>
    </submittedName>
</protein>
<gene>
    <name evidence="2" type="ORF">N658DRAFT_457853</name>
</gene>
<organism evidence="2 3">
    <name type="scientific">Parathielavia hyrcaniae</name>
    <dbReference type="NCBI Taxonomy" id="113614"/>
    <lineage>
        <taxon>Eukaryota</taxon>
        <taxon>Fungi</taxon>
        <taxon>Dikarya</taxon>
        <taxon>Ascomycota</taxon>
        <taxon>Pezizomycotina</taxon>
        <taxon>Sordariomycetes</taxon>
        <taxon>Sordariomycetidae</taxon>
        <taxon>Sordariales</taxon>
        <taxon>Chaetomiaceae</taxon>
        <taxon>Parathielavia</taxon>
    </lineage>
</organism>
<sequence length="135" mass="14514">MPPLTQTNKVAQRRLLTLLHAPTSAGSRRHGPAFIQIRNVVNAPNKDKPDVLSAKKHDDMGGPAGQETIIDSKPLRMRYAMITTLCVLAAGSVMAYAKGSRASSGPKAGYMLVHDSSKGELDDVKYIKSSDLPKS</sequence>
<evidence type="ECO:0000313" key="3">
    <source>
        <dbReference type="Proteomes" id="UP001305647"/>
    </source>
</evidence>
<feature type="region of interest" description="Disordered" evidence="1">
    <location>
        <begin position="45"/>
        <end position="69"/>
    </location>
</feature>
<evidence type="ECO:0000256" key="1">
    <source>
        <dbReference type="SAM" id="MobiDB-lite"/>
    </source>
</evidence>
<dbReference type="EMBL" id="MU863690">
    <property type="protein sequence ID" value="KAK4096970.1"/>
    <property type="molecule type" value="Genomic_DNA"/>
</dbReference>
<proteinExistence type="predicted"/>
<keyword evidence="3" id="KW-1185">Reference proteome</keyword>
<dbReference type="Proteomes" id="UP001305647">
    <property type="component" value="Unassembled WGS sequence"/>
</dbReference>
<evidence type="ECO:0000313" key="2">
    <source>
        <dbReference type="EMBL" id="KAK4096970.1"/>
    </source>
</evidence>
<name>A0AAN6SX04_9PEZI</name>
<feature type="compositionally biased region" description="Basic and acidic residues" evidence="1">
    <location>
        <begin position="45"/>
        <end position="60"/>
    </location>
</feature>
<reference evidence="2" key="2">
    <citation type="submission" date="2023-05" db="EMBL/GenBank/DDBJ databases">
        <authorList>
            <consortium name="Lawrence Berkeley National Laboratory"/>
            <person name="Steindorff A."/>
            <person name="Hensen N."/>
            <person name="Bonometti L."/>
            <person name="Westerberg I."/>
            <person name="Brannstrom I.O."/>
            <person name="Guillou S."/>
            <person name="Cros-Aarteil S."/>
            <person name="Calhoun S."/>
            <person name="Haridas S."/>
            <person name="Kuo A."/>
            <person name="Mondo S."/>
            <person name="Pangilinan J."/>
            <person name="Riley R."/>
            <person name="Labutti K."/>
            <person name="Andreopoulos B."/>
            <person name="Lipzen A."/>
            <person name="Chen C."/>
            <person name="Yanf M."/>
            <person name="Daum C."/>
            <person name="Ng V."/>
            <person name="Clum A."/>
            <person name="Ohm R."/>
            <person name="Martin F."/>
            <person name="Silar P."/>
            <person name="Natvig D."/>
            <person name="Lalanne C."/>
            <person name="Gautier V."/>
            <person name="Ament-Velasquez S.L."/>
            <person name="Kruys A."/>
            <person name="Hutchinson M.I."/>
            <person name="Powell A.J."/>
            <person name="Barry K."/>
            <person name="Miller A.N."/>
            <person name="Grigoriev I.V."/>
            <person name="Debuchy R."/>
            <person name="Gladieux P."/>
            <person name="Thoren M.H."/>
            <person name="Johannesson H."/>
        </authorList>
    </citation>
    <scope>NUCLEOTIDE SEQUENCE</scope>
    <source>
        <strain evidence="2">CBS 757.83</strain>
    </source>
</reference>
<comment type="caution">
    <text evidence="2">The sequence shown here is derived from an EMBL/GenBank/DDBJ whole genome shotgun (WGS) entry which is preliminary data.</text>
</comment>
<accession>A0AAN6SX04</accession>
<dbReference type="AlphaFoldDB" id="A0AAN6SX04"/>
<reference evidence="2" key="1">
    <citation type="journal article" date="2023" name="Mol. Phylogenet. Evol.">
        <title>Genome-scale phylogeny and comparative genomics of the fungal order Sordariales.</title>
        <authorList>
            <person name="Hensen N."/>
            <person name="Bonometti L."/>
            <person name="Westerberg I."/>
            <person name="Brannstrom I.O."/>
            <person name="Guillou S."/>
            <person name="Cros-Aarteil S."/>
            <person name="Calhoun S."/>
            <person name="Haridas S."/>
            <person name="Kuo A."/>
            <person name="Mondo S."/>
            <person name="Pangilinan J."/>
            <person name="Riley R."/>
            <person name="LaButti K."/>
            <person name="Andreopoulos B."/>
            <person name="Lipzen A."/>
            <person name="Chen C."/>
            <person name="Yan M."/>
            <person name="Daum C."/>
            <person name="Ng V."/>
            <person name="Clum A."/>
            <person name="Steindorff A."/>
            <person name="Ohm R.A."/>
            <person name="Martin F."/>
            <person name="Silar P."/>
            <person name="Natvig D.O."/>
            <person name="Lalanne C."/>
            <person name="Gautier V."/>
            <person name="Ament-Velasquez S.L."/>
            <person name="Kruys A."/>
            <person name="Hutchinson M.I."/>
            <person name="Powell A.J."/>
            <person name="Barry K."/>
            <person name="Miller A.N."/>
            <person name="Grigoriev I.V."/>
            <person name="Debuchy R."/>
            <person name="Gladieux P."/>
            <person name="Hiltunen Thoren M."/>
            <person name="Johannesson H."/>
        </authorList>
    </citation>
    <scope>NUCLEOTIDE SEQUENCE</scope>
    <source>
        <strain evidence="2">CBS 757.83</strain>
    </source>
</reference>